<dbReference type="Proteomes" id="UP000019116">
    <property type="component" value="Chromosome 5D"/>
</dbReference>
<reference evidence="2" key="1">
    <citation type="submission" date="2018-08" db="EMBL/GenBank/DDBJ databases">
        <authorList>
            <person name="Rossello M."/>
        </authorList>
    </citation>
    <scope>NUCLEOTIDE SEQUENCE [LARGE SCALE GENOMIC DNA]</scope>
    <source>
        <strain evidence="2">cv. Chinese Spring</strain>
    </source>
</reference>
<evidence type="ECO:0000313" key="2">
    <source>
        <dbReference type="EnsemblPlants" id="TraesCS5D02G428800.1"/>
    </source>
</evidence>
<proteinExistence type="predicted"/>
<dbReference type="Gramene" id="TraesCS5D03G0945100.1">
    <property type="protein sequence ID" value="TraesCS5D03G0945100.1.CDS"/>
    <property type="gene ID" value="TraesCS5D03G0945100"/>
</dbReference>
<accession>A0A3B6N0A6</accession>
<dbReference type="Gramene" id="TraesROB_scaffold_009106_01G000300.1">
    <property type="protein sequence ID" value="TraesROB_scaffold_009106_01G000300.1"/>
    <property type="gene ID" value="TraesROB_scaffold_009106_01G000300"/>
</dbReference>
<dbReference type="Pfam" id="PF07893">
    <property type="entry name" value="DUF1668"/>
    <property type="match status" value="2"/>
</dbReference>
<reference evidence="2" key="2">
    <citation type="submission" date="2018-10" db="UniProtKB">
        <authorList>
            <consortium name="EnsemblPlants"/>
        </authorList>
    </citation>
    <scope>IDENTIFICATION</scope>
</reference>
<dbReference type="InterPro" id="IPR012871">
    <property type="entry name" value="DUF1668_ORYSA"/>
</dbReference>
<dbReference type="Gramene" id="TraesCAD_scaffold_028526_01G000300.1">
    <property type="protein sequence ID" value="TraesCAD_scaffold_028526_01G000300.1"/>
    <property type="gene ID" value="TraesCAD_scaffold_028526_01G000300"/>
</dbReference>
<sequence length="387" mass="42694">MSSKRHSDVLGGGREAKRQRQRRHLYFVVNDGDGYAIRKTYLSSDYDSDDDDARHEDGEIETVGAAWSPLPRPKRAAPAFDVRTRSLTPGPRPETGPLNPIYMPLGRSLVSLDFGSAEFLDPSPAGTQQRRLSTVSRRASVCADEKKSPFMRRGVCAPRKKCAPSSSNNSTESCGVRATFTFDADDVVWRKHGDWKLPFKGQAVFDPALDAWVGLSGDKRTLGHLCSCDVAPISSDASSTVQPLASDDAGAKPTAGGVASTGDDDPGRGSNPPPAWKLCKEKLFCQDPAEKHHGAALVYMGGKSKFCLLQCVYAVDENEMDSDDDETDPAYRAEEDLPRRHVLQLTTITLKYEENGQLRTAKRRRVRCYQLLPHARPLPNDIRAFWI</sequence>
<dbReference type="AlphaFoldDB" id="A0A3B6N0A6"/>
<dbReference type="Gramene" id="TraesWEE_scaffold_060130_01G000300.1">
    <property type="protein sequence ID" value="TraesWEE_scaffold_060130_01G000300.1"/>
    <property type="gene ID" value="TraesWEE_scaffold_060130_01G000300"/>
</dbReference>
<evidence type="ECO:0000313" key="3">
    <source>
        <dbReference type="Proteomes" id="UP000019116"/>
    </source>
</evidence>
<dbReference type="OrthoDB" id="682031at2759"/>
<protein>
    <submittedName>
        <fullName evidence="2">Uncharacterized protein</fullName>
    </submittedName>
</protein>
<feature type="region of interest" description="Disordered" evidence="1">
    <location>
        <begin position="1"/>
        <end position="20"/>
    </location>
</feature>
<evidence type="ECO:0000256" key="1">
    <source>
        <dbReference type="SAM" id="MobiDB-lite"/>
    </source>
</evidence>
<dbReference type="Gramene" id="TraesCS5D02G428800.1">
    <property type="protein sequence ID" value="TraesCS5D02G428800.1"/>
    <property type="gene ID" value="TraesCS5D02G428800"/>
</dbReference>
<dbReference type="EnsemblPlants" id="TraesCS5D02G428800.1">
    <property type="protein sequence ID" value="TraesCS5D02G428800.1"/>
    <property type="gene ID" value="TraesCS5D02G428800"/>
</dbReference>
<feature type="compositionally biased region" description="Basic and acidic residues" evidence="1">
    <location>
        <begin position="1"/>
        <end position="18"/>
    </location>
</feature>
<organism evidence="2">
    <name type="scientific">Triticum aestivum</name>
    <name type="common">Wheat</name>
    <dbReference type="NCBI Taxonomy" id="4565"/>
    <lineage>
        <taxon>Eukaryota</taxon>
        <taxon>Viridiplantae</taxon>
        <taxon>Streptophyta</taxon>
        <taxon>Embryophyta</taxon>
        <taxon>Tracheophyta</taxon>
        <taxon>Spermatophyta</taxon>
        <taxon>Magnoliopsida</taxon>
        <taxon>Liliopsida</taxon>
        <taxon>Poales</taxon>
        <taxon>Poaceae</taxon>
        <taxon>BOP clade</taxon>
        <taxon>Pooideae</taxon>
        <taxon>Triticodae</taxon>
        <taxon>Triticeae</taxon>
        <taxon>Triticinae</taxon>
        <taxon>Triticum</taxon>
    </lineage>
</organism>
<dbReference type="PANTHER" id="PTHR33085">
    <property type="entry name" value="OS12G0113100 PROTEIN-RELATED"/>
    <property type="match status" value="1"/>
</dbReference>
<dbReference type="Gramene" id="TraesCLE_scaffold_167812_01G000200.1">
    <property type="protein sequence ID" value="TraesCLE_scaffold_167812_01G000200.1"/>
    <property type="gene ID" value="TraesCLE_scaffold_167812_01G000200"/>
</dbReference>
<feature type="region of interest" description="Disordered" evidence="1">
    <location>
        <begin position="239"/>
        <end position="273"/>
    </location>
</feature>
<dbReference type="PANTHER" id="PTHR33085:SF82">
    <property type="entry name" value="DUF1618 DOMAIN-CONTAINING PROTEIN"/>
    <property type="match status" value="1"/>
</dbReference>
<keyword evidence="3" id="KW-1185">Reference proteome</keyword>
<name>A0A3B6N0A6_WHEAT</name>
<dbReference type="Gramene" id="TraesPARA_EIv1.0_1859910.1">
    <property type="protein sequence ID" value="TraesPARA_EIv1.0_1859910.1.CDS"/>
    <property type="gene ID" value="TraesPARA_EIv1.0_1859910"/>
</dbReference>